<reference evidence="2 3" key="1">
    <citation type="submission" date="2014-09" db="EMBL/GenBank/DDBJ databases">
        <authorList>
            <person name="Martin A.A."/>
        </authorList>
    </citation>
    <scope>NUCLEOTIDE SEQUENCE</scope>
    <source>
        <strain evidence="3">ED321</strain>
        <strain evidence="2">ED321 Heterogonic</strain>
    </source>
</reference>
<feature type="region of interest" description="Disordered" evidence="1">
    <location>
        <begin position="195"/>
        <end position="214"/>
    </location>
</feature>
<evidence type="ECO:0000313" key="5">
    <source>
        <dbReference type="WormBase" id="SRAE_1000047100"/>
    </source>
</evidence>
<dbReference type="EMBL" id="LN609528">
    <property type="protein sequence ID" value="CEF62197.1"/>
    <property type="molecule type" value="Genomic_DNA"/>
</dbReference>
<accession>A0A090L2A0</accession>
<protein>
    <submittedName>
        <fullName evidence="4">OCIA domain-containing protein</fullName>
    </submittedName>
</protein>
<name>A0A090L2A0_STRRB</name>
<reference evidence="4" key="2">
    <citation type="submission" date="2020-12" db="UniProtKB">
        <authorList>
            <consortium name="WormBaseParasite"/>
        </authorList>
    </citation>
    <scope>IDENTIFICATION</scope>
</reference>
<sequence length="214" mass="24580">MDFNNVPAKNYDNNVVSKDGITREEVSWLFQKLSPNDRVEVSKELASCLSRTFYKNGLPIVGFLCSTLYLCRLKLPNSAIGKAKPLPLYFIAIFSAMNIGGMINSNKCSEAMKPKLINLFEKYKREEDINATKNEYPKIREGNQQHIFKDYDLFQENSDMFKQTEGDNIYLDQFSNKENTSKSQQKISTYYYDSFPSGYISGTPNKSQDENLES</sequence>
<evidence type="ECO:0000313" key="3">
    <source>
        <dbReference type="Proteomes" id="UP000035682"/>
    </source>
</evidence>
<proteinExistence type="predicted"/>
<dbReference type="GeneID" id="36374562"/>
<dbReference type="OMA" id="YNIGHSS"/>
<dbReference type="STRING" id="34506.A0A090L2A0"/>
<dbReference type="WormBase" id="SRAE_1000047100">
    <property type="protein sequence ID" value="SRP06067"/>
    <property type="gene ID" value="WBGene00257067"/>
</dbReference>
<dbReference type="RefSeq" id="XP_024501399.1">
    <property type="nucleotide sequence ID" value="XM_024647308.1"/>
</dbReference>
<evidence type="ECO:0000256" key="1">
    <source>
        <dbReference type="SAM" id="MobiDB-lite"/>
    </source>
</evidence>
<evidence type="ECO:0000313" key="2">
    <source>
        <dbReference type="EMBL" id="CEF62197.1"/>
    </source>
</evidence>
<organism evidence="2">
    <name type="scientific">Strongyloides ratti</name>
    <name type="common">Parasitic roundworm</name>
    <dbReference type="NCBI Taxonomy" id="34506"/>
    <lineage>
        <taxon>Eukaryota</taxon>
        <taxon>Metazoa</taxon>
        <taxon>Ecdysozoa</taxon>
        <taxon>Nematoda</taxon>
        <taxon>Chromadorea</taxon>
        <taxon>Rhabditida</taxon>
        <taxon>Tylenchina</taxon>
        <taxon>Panagrolaimomorpha</taxon>
        <taxon>Strongyloidoidea</taxon>
        <taxon>Strongyloididae</taxon>
        <taxon>Strongyloides</taxon>
    </lineage>
</organism>
<dbReference type="CTD" id="36374562"/>
<evidence type="ECO:0000313" key="4">
    <source>
        <dbReference type="WBParaSite" id="SRAE_1000047100.1"/>
    </source>
</evidence>
<dbReference type="Proteomes" id="UP000035682">
    <property type="component" value="Unplaced"/>
</dbReference>
<dbReference type="AlphaFoldDB" id="A0A090L2A0"/>
<gene>
    <name evidence="2 4 5" type="ORF">SRAE_1000047100</name>
</gene>
<keyword evidence="3" id="KW-1185">Reference proteome</keyword>
<dbReference type="OrthoDB" id="5826067at2759"/>
<dbReference type="WBParaSite" id="SRAE_1000047100.1">
    <property type="protein sequence ID" value="SRAE_1000047100.1"/>
    <property type="gene ID" value="WBGene00257067"/>
</dbReference>